<proteinExistence type="predicted"/>
<dbReference type="AlphaFoldDB" id="A0A448I6B0"/>
<dbReference type="InterPro" id="IPR012338">
    <property type="entry name" value="Beta-lactam/transpept-like"/>
</dbReference>
<dbReference type="Pfam" id="PF00144">
    <property type="entry name" value="Beta-lactamase"/>
    <property type="match status" value="1"/>
</dbReference>
<reference evidence="2 3" key="1">
    <citation type="submission" date="2018-12" db="EMBL/GenBank/DDBJ databases">
        <authorList>
            <consortium name="Pathogen Informatics"/>
        </authorList>
    </citation>
    <scope>NUCLEOTIDE SEQUENCE [LARGE SCALE GENOMIC DNA]</scope>
    <source>
        <strain evidence="2 3">NCTC10485</strain>
    </source>
</reference>
<dbReference type="PANTHER" id="PTHR46825:SF9">
    <property type="entry name" value="BETA-LACTAMASE-RELATED DOMAIN-CONTAINING PROTEIN"/>
    <property type="match status" value="1"/>
</dbReference>
<dbReference type="Proteomes" id="UP000282551">
    <property type="component" value="Chromosome"/>
</dbReference>
<dbReference type="EMBL" id="LR134355">
    <property type="protein sequence ID" value="VEG48071.1"/>
    <property type="molecule type" value="Genomic_DNA"/>
</dbReference>
<feature type="domain" description="Beta-lactamase-related" evidence="1">
    <location>
        <begin position="30"/>
        <end position="353"/>
    </location>
</feature>
<evidence type="ECO:0000313" key="3">
    <source>
        <dbReference type="Proteomes" id="UP000282551"/>
    </source>
</evidence>
<dbReference type="GO" id="GO:0008800">
    <property type="term" value="F:beta-lactamase activity"/>
    <property type="evidence" value="ECO:0007669"/>
    <property type="project" value="UniProtKB-EC"/>
</dbReference>
<dbReference type="SUPFAM" id="SSF56601">
    <property type="entry name" value="beta-lactamase/transpeptidase-like"/>
    <property type="match status" value="1"/>
</dbReference>
<name>A0A448I6B0_MYCCI</name>
<evidence type="ECO:0000313" key="2">
    <source>
        <dbReference type="EMBL" id="VEG48071.1"/>
    </source>
</evidence>
<protein>
    <submittedName>
        <fullName evidence="2">Penicillin-binding protein 4</fullName>
        <ecNumber evidence="2">3.5.2.6</ecNumber>
    </submittedName>
</protein>
<evidence type="ECO:0000259" key="1">
    <source>
        <dbReference type="Pfam" id="PF00144"/>
    </source>
</evidence>
<accession>A0A448I6B0</accession>
<keyword evidence="3" id="KW-1185">Reference proteome</keyword>
<keyword evidence="2" id="KW-0378">Hydrolase</keyword>
<sequence length="487" mass="53212">MAALFAGTAATTACSRTEPAPDDDARFAELDAKVEELMARYAVPGVAVGVWHQGREHLRGFGVTNLEEPEDVTEDTLFRVGSTTKTFTGTALMRLVESGDVHLDERVRTYLPDFTTSDPEVAERVTVRQLLNHSAGWLGDYYVDFGPGDDALAKYAAGMATLPQLTPLGTTFAYNNAALALAGHLIEKVTGNTYEQALQELVLDPLHLDRSGFFPDELTDVPTTASHNNVEGRAVLNRDAWVMGRSLHPTGGLISTARDQLRYARFHLGDGGGPDGEQLLTTESLQAMRSHLGPPGTLIVEVDGAGVAWHVRPTAEGVPVIMHGGSWPGQQSGFYFVPDRDFALTVLTNSDSGDRLIADIMYDDWALQRFAGLHNLPADVRDLSPTELAAYEGRYTATEIEADGAVNSTEAVLTAEDGRLRYRVLNADGEPKPPEPHAPAYLAFYRDDYVLHLDRDGNSLHNRANFVRGDDGQVQWLRMGGRLNRRN</sequence>
<dbReference type="Gene3D" id="3.40.710.10">
    <property type="entry name" value="DD-peptidase/beta-lactamase superfamily"/>
    <property type="match status" value="1"/>
</dbReference>
<dbReference type="InterPro" id="IPR050491">
    <property type="entry name" value="AmpC-like"/>
</dbReference>
<dbReference type="PANTHER" id="PTHR46825">
    <property type="entry name" value="D-ALANYL-D-ALANINE-CARBOXYPEPTIDASE/ENDOPEPTIDASE AMPH"/>
    <property type="match status" value="1"/>
</dbReference>
<dbReference type="EC" id="3.5.2.6" evidence="2"/>
<organism evidence="2 3">
    <name type="scientific">Mycolicibacterium chitae</name>
    <name type="common">Mycobacterium chitae</name>
    <dbReference type="NCBI Taxonomy" id="1792"/>
    <lineage>
        <taxon>Bacteria</taxon>
        <taxon>Bacillati</taxon>
        <taxon>Actinomycetota</taxon>
        <taxon>Actinomycetes</taxon>
        <taxon>Mycobacteriales</taxon>
        <taxon>Mycobacteriaceae</taxon>
        <taxon>Mycolicibacterium</taxon>
    </lineage>
</organism>
<dbReference type="InterPro" id="IPR001466">
    <property type="entry name" value="Beta-lactam-related"/>
</dbReference>
<gene>
    <name evidence="2" type="primary">pbp-2</name>
    <name evidence="2" type="ORF">NCTC10485_02364</name>
</gene>